<keyword evidence="4" id="KW-0378">Hydrolase</keyword>
<dbReference type="PANTHER" id="PTHR43856:SF1">
    <property type="entry name" value="MITOCHONDRIAL CARDIOLIPIN HYDROLASE"/>
    <property type="match status" value="1"/>
</dbReference>
<keyword evidence="6" id="KW-0443">Lipid metabolism</keyword>
<dbReference type="PROSITE" id="PS50035">
    <property type="entry name" value="PLD"/>
    <property type="match status" value="1"/>
</dbReference>
<dbReference type="RefSeq" id="WP_346064226.1">
    <property type="nucleotide sequence ID" value="NZ_BAAADR010000046.1"/>
</dbReference>
<keyword evidence="5" id="KW-0442">Lipid degradation</keyword>
<gene>
    <name evidence="8" type="ORF">ACFQH5_16850</name>
</gene>
<comment type="catalytic activity">
    <reaction evidence="1">
        <text>a 1,2-diacyl-sn-glycero-3-phosphocholine + H2O = a 1,2-diacyl-sn-glycero-3-phosphate + choline + H(+)</text>
        <dbReference type="Rhea" id="RHEA:14445"/>
        <dbReference type="ChEBI" id="CHEBI:15354"/>
        <dbReference type="ChEBI" id="CHEBI:15377"/>
        <dbReference type="ChEBI" id="CHEBI:15378"/>
        <dbReference type="ChEBI" id="CHEBI:57643"/>
        <dbReference type="ChEBI" id="CHEBI:58608"/>
        <dbReference type="EC" id="3.1.4.4"/>
    </reaction>
</comment>
<dbReference type="PANTHER" id="PTHR43856">
    <property type="entry name" value="CARDIOLIPIN HYDROLASE"/>
    <property type="match status" value="1"/>
</dbReference>
<dbReference type="Gene3D" id="3.30.870.10">
    <property type="entry name" value="Endonuclease Chain A"/>
    <property type="match status" value="2"/>
</dbReference>
<evidence type="ECO:0000256" key="1">
    <source>
        <dbReference type="ARBA" id="ARBA00000798"/>
    </source>
</evidence>
<sequence>MWLGGLGVVALAWAAMGLWQSVKPLPEGIGRAWPVRGVEEVRFLADRTWYDAAGRRHQEQAIFDEALAMISQARRLVVVDMFLFNDFAGEAAGEGFRPLSGELSQALLAQKRRYPELEAVVITDPLNTLYGGLALEHLEALRAAGIRVVETDLTRLRASNPLWSGGWHLGPRWFGNSSEAGWLPNAMGPGRVTLRSYLSLLNFNANHRKTLVVDSGDDWLGLVTSANPHDASSRHGNVALRFRGAAALDLLESERVVAAWSGVALPEPAPRAEPEPASELALQVLTTEPEAIAAPEERLALQVLTEGAIRDALLATITAAEAGDRLDLAVFYLAHRGVIEALAAAQARGVTVRVLLDPNRDAFGFAKNGIPNRPVAEELAAAGVAVRWCLTRGEQCHSKLLLHRPAVGEATLILGSANFTRRNLDNLNLETSVRLVGAPQAPALAEAAAFFEARWQNGPQGQTSQALNGEERVSPWMRWRYRVMEATGLSTF</sequence>
<proteinExistence type="inferred from homology"/>
<feature type="domain" description="PLD phosphodiesterase" evidence="7">
    <location>
        <begin position="202"/>
        <end position="232"/>
    </location>
</feature>
<evidence type="ECO:0000313" key="9">
    <source>
        <dbReference type="Proteomes" id="UP001596411"/>
    </source>
</evidence>
<dbReference type="Proteomes" id="UP001596411">
    <property type="component" value="Unassembled WGS sequence"/>
</dbReference>
<evidence type="ECO:0000256" key="6">
    <source>
        <dbReference type="ARBA" id="ARBA00023098"/>
    </source>
</evidence>
<dbReference type="Pfam" id="PF13091">
    <property type="entry name" value="PLDc_2"/>
    <property type="match status" value="1"/>
</dbReference>
<keyword evidence="9" id="KW-1185">Reference proteome</keyword>
<dbReference type="InterPro" id="IPR051406">
    <property type="entry name" value="PLD_domain"/>
</dbReference>
<accession>A0ABW2F2T3</accession>
<organism evidence="8 9">
    <name type="scientific">Halomonas salifodinae</name>
    <dbReference type="NCBI Taxonomy" id="438745"/>
    <lineage>
        <taxon>Bacteria</taxon>
        <taxon>Pseudomonadati</taxon>
        <taxon>Pseudomonadota</taxon>
        <taxon>Gammaproteobacteria</taxon>
        <taxon>Oceanospirillales</taxon>
        <taxon>Halomonadaceae</taxon>
        <taxon>Halomonas</taxon>
    </lineage>
</organism>
<dbReference type="EMBL" id="JBHSZP010000034">
    <property type="protein sequence ID" value="MFC7091214.1"/>
    <property type="molecule type" value="Genomic_DNA"/>
</dbReference>
<dbReference type="EC" id="3.1.4.4" evidence="3"/>
<comment type="similarity">
    <text evidence="2">Belongs to the phospholipase D family.</text>
</comment>
<evidence type="ECO:0000256" key="4">
    <source>
        <dbReference type="ARBA" id="ARBA00022801"/>
    </source>
</evidence>
<dbReference type="InterPro" id="IPR001736">
    <property type="entry name" value="PLipase_D/transphosphatidylase"/>
</dbReference>
<evidence type="ECO:0000256" key="5">
    <source>
        <dbReference type="ARBA" id="ARBA00022963"/>
    </source>
</evidence>
<protein>
    <recommendedName>
        <fullName evidence="3">phospholipase D</fullName>
        <ecNumber evidence="3">3.1.4.4</ecNumber>
    </recommendedName>
</protein>
<evidence type="ECO:0000256" key="3">
    <source>
        <dbReference type="ARBA" id="ARBA00012027"/>
    </source>
</evidence>
<name>A0ABW2F2T3_9GAMM</name>
<reference evidence="9" key="1">
    <citation type="journal article" date="2019" name="Int. J. Syst. Evol. Microbiol.">
        <title>The Global Catalogue of Microorganisms (GCM) 10K type strain sequencing project: providing services to taxonomists for standard genome sequencing and annotation.</title>
        <authorList>
            <consortium name="The Broad Institute Genomics Platform"/>
            <consortium name="The Broad Institute Genome Sequencing Center for Infectious Disease"/>
            <person name="Wu L."/>
            <person name="Ma J."/>
        </authorList>
    </citation>
    <scope>NUCLEOTIDE SEQUENCE [LARGE SCALE GENOMIC DNA]</scope>
    <source>
        <strain evidence="9">CGMCC 1.13666</strain>
    </source>
</reference>
<dbReference type="InterPro" id="IPR025202">
    <property type="entry name" value="PLD-like_dom"/>
</dbReference>
<evidence type="ECO:0000259" key="7">
    <source>
        <dbReference type="PROSITE" id="PS50035"/>
    </source>
</evidence>
<dbReference type="CDD" id="cd09129">
    <property type="entry name" value="PLDc_unchar2_1"/>
    <property type="match status" value="1"/>
</dbReference>
<evidence type="ECO:0000256" key="2">
    <source>
        <dbReference type="ARBA" id="ARBA00008664"/>
    </source>
</evidence>
<dbReference type="SUPFAM" id="SSF56024">
    <property type="entry name" value="Phospholipase D/nuclease"/>
    <property type="match status" value="2"/>
</dbReference>
<evidence type="ECO:0000313" key="8">
    <source>
        <dbReference type="EMBL" id="MFC7091214.1"/>
    </source>
</evidence>
<comment type="caution">
    <text evidence="8">The sequence shown here is derived from an EMBL/GenBank/DDBJ whole genome shotgun (WGS) entry which is preliminary data.</text>
</comment>